<dbReference type="Proteomes" id="UP000230423">
    <property type="component" value="Unassembled WGS sequence"/>
</dbReference>
<dbReference type="OrthoDB" id="5864520at2759"/>
<dbReference type="AlphaFoldDB" id="A0A2G9U5L4"/>
<keyword evidence="2" id="KW-1185">Reference proteome</keyword>
<proteinExistence type="predicted"/>
<sequence length="147" mass="15779">NILSGFGGGGKGPDIGSLLQLGAGLFNLLFHSANFTKASTDGRLLVPCLDYTKMREAVQAQPPPQPYWNWAPPTVSPITPIPFTPPPVEITRANPQLLAHNAARMIREIATFSDVHHGANDDYGAVQTIMEAFFQSLADPQPTTAAQ</sequence>
<feature type="non-terminal residue" evidence="1">
    <location>
        <position position="147"/>
    </location>
</feature>
<feature type="non-terminal residue" evidence="1">
    <location>
        <position position="1"/>
    </location>
</feature>
<organism evidence="1 2">
    <name type="scientific">Teladorsagia circumcincta</name>
    <name type="common">Brown stomach worm</name>
    <name type="synonym">Ostertagia circumcincta</name>
    <dbReference type="NCBI Taxonomy" id="45464"/>
    <lineage>
        <taxon>Eukaryota</taxon>
        <taxon>Metazoa</taxon>
        <taxon>Ecdysozoa</taxon>
        <taxon>Nematoda</taxon>
        <taxon>Chromadorea</taxon>
        <taxon>Rhabditida</taxon>
        <taxon>Rhabditina</taxon>
        <taxon>Rhabditomorpha</taxon>
        <taxon>Strongyloidea</taxon>
        <taxon>Trichostrongylidae</taxon>
        <taxon>Teladorsagia</taxon>
    </lineage>
</organism>
<name>A0A2G9U5L4_TELCI</name>
<dbReference type="EMBL" id="KZ348890">
    <property type="protein sequence ID" value="PIO65581.1"/>
    <property type="molecule type" value="Genomic_DNA"/>
</dbReference>
<protein>
    <submittedName>
        <fullName evidence="1">Uncharacterized protein</fullName>
    </submittedName>
</protein>
<gene>
    <name evidence="1" type="ORF">TELCIR_12740</name>
</gene>
<evidence type="ECO:0000313" key="1">
    <source>
        <dbReference type="EMBL" id="PIO65581.1"/>
    </source>
</evidence>
<accession>A0A2G9U5L4</accession>
<reference evidence="1 2" key="1">
    <citation type="submission" date="2015-09" db="EMBL/GenBank/DDBJ databases">
        <title>Draft genome of the parasitic nematode Teladorsagia circumcincta isolate WARC Sus (inbred).</title>
        <authorList>
            <person name="Mitreva M."/>
        </authorList>
    </citation>
    <scope>NUCLEOTIDE SEQUENCE [LARGE SCALE GENOMIC DNA]</scope>
    <source>
        <strain evidence="1 2">S</strain>
    </source>
</reference>
<evidence type="ECO:0000313" key="2">
    <source>
        <dbReference type="Proteomes" id="UP000230423"/>
    </source>
</evidence>